<evidence type="ECO:0000256" key="1">
    <source>
        <dbReference type="SAM" id="MobiDB-lite"/>
    </source>
</evidence>
<comment type="caution">
    <text evidence="2">The sequence shown here is derived from an EMBL/GenBank/DDBJ whole genome shotgun (WGS) entry which is preliminary data.</text>
</comment>
<gene>
    <name evidence="2" type="ORF">IC234_08740</name>
</gene>
<accession>A0ABR8JQY5</accession>
<proteinExistence type="predicted"/>
<feature type="region of interest" description="Disordered" evidence="1">
    <location>
        <begin position="1332"/>
        <end position="1358"/>
    </location>
</feature>
<dbReference type="RefSeq" id="WP_190923521.1">
    <property type="nucleotide sequence ID" value="NZ_JACXAC010000003.1"/>
</dbReference>
<keyword evidence="3" id="KW-1185">Reference proteome</keyword>
<protein>
    <submittedName>
        <fullName evidence="2">SIR2 family protein</fullName>
    </submittedName>
</protein>
<sequence>MKASYGKEETSLVNPKAWCFIFYVQKLQQEAIFLTESVNLLIMSDQPFFSDLHHVAYLRKRLWMRRTTGRAAVMIGAGFSRNGVPQVAGARPFPLWRQLVELMFDGLRPGHPDPVERNKLIDQAASGTGALTMALEYEATFGRSALDNLIIGAIPNDEHSPGELHRKLLSLPWADIFTVNYDTLLERTRAQVYNRRYEVVVHLSDLPTTTQPRIIKLHGSLPATKPFIITEEDFRRYPRQFAPFVNTVQQGMMENDFVLLGFSGDDPNFLAWLGWIRDELLTVRPQVYLCGVLDLTTAQRLVLEKRGVTPIDLGTLFTAAAYPDNGGQRRSDAIQWFLESLENGRGALVPLSWPHFPHLDEAGVSPKSPKIGPAQISVLAPELPGYEVEDWMLKADTTEARNACLRALLDRWELNRGAYPGWLVLPRANRESLISRTENWRSPLIKWIADLPLAQQLRPLAELAWRMEKGLLVFESKTEVKLFRKFVKQVPIPGKPAERDYWATVAFFLLRQMRYDYDHKSFMELLAHLEPLTAAAPSYRAWRCWEAASERLEHMDADSARTWLNRWPDVQDNPAWDLRRAGLWAELDELDTAERYAAQALTSARARQPAGRIRIDMLSVEEAATWRLTQIREEKEFRNLSEEPRENRPRVSPDEWDRQLLFKEYNCASDEVGDLYDIIKGPVPEFQPAAYEEIAPHTGRRSYGRRMATMFSVKWVQPALDIPAIFEESGQPMRLGFGSYKELAAAVRWIFDVAPLRALGVMVRTRNNELLDVFLDPARVAEIEEDSLLALLEPAMHTLEASLSTDERNHSDRERDNVKLALRLVGRGAFRLNEEARARALQLAIRVWAVWPRGLTNRPSHDWQLYSEFTAGIIGSLTKATVLEVLPGLLLTAPEPEFTAGPFERIDPDLLPLRQSPEHVRSSITTLLTWLDGNKIHRRAAIRRLFFLNSLGWLAMDEQQQFARALWAPVVEKGIPQMDNVPRAWRLLTLPAPEGISATERVKQYLLGFTSRKAPTDQALLGAFVIRNERELRYFLNNTALSTASGFDELPPRYHVPQQWIQWSKSEALLMLQTVIDYFELVKTDLLEIEAQYRGKRPSRSNVSGFDFDSISLFLRRVVLPALTIEDEEVLLRIEKFILELLETRMAGRAALPALLAKLAEPEAKREEYTSLIRLGLLSYTNADAVADGAEAVYCWVASVVNHALDSPYHPLLSELLLRLRMRGLPNTTSVAQWVLRLLNDAPNVLWPKYAEPLSLALLTLLDETNEPTWIDRLLARRPTEREQLFQRPTLLAQAAEMAGLISVFNRKHPVEVAVVMLAKWKERIATSPYPDVKRAWEKGRQNSSTDRKPPKGRKFAS</sequence>
<name>A0ABR8JQY5_9BACT</name>
<organism evidence="2 3">
    <name type="scientific">Hymenobacter armeniacus</name>
    <dbReference type="NCBI Taxonomy" id="2771358"/>
    <lineage>
        <taxon>Bacteria</taxon>
        <taxon>Pseudomonadati</taxon>
        <taxon>Bacteroidota</taxon>
        <taxon>Cytophagia</taxon>
        <taxon>Cytophagales</taxon>
        <taxon>Hymenobacteraceae</taxon>
        <taxon>Hymenobacter</taxon>
    </lineage>
</organism>
<feature type="compositionally biased region" description="Basic and acidic residues" evidence="1">
    <location>
        <begin position="1332"/>
        <end position="1350"/>
    </location>
</feature>
<dbReference type="Proteomes" id="UP000606003">
    <property type="component" value="Unassembled WGS sequence"/>
</dbReference>
<evidence type="ECO:0000313" key="2">
    <source>
        <dbReference type="EMBL" id="MBD2722213.1"/>
    </source>
</evidence>
<dbReference type="Pfam" id="PF13289">
    <property type="entry name" value="SIR2_2"/>
    <property type="match status" value="1"/>
</dbReference>
<evidence type="ECO:0000313" key="3">
    <source>
        <dbReference type="Proteomes" id="UP000606003"/>
    </source>
</evidence>
<reference evidence="2 3" key="1">
    <citation type="submission" date="2020-09" db="EMBL/GenBank/DDBJ databases">
        <authorList>
            <person name="Kim M.K."/>
        </authorList>
    </citation>
    <scope>NUCLEOTIDE SEQUENCE [LARGE SCALE GENOMIC DNA]</scope>
    <source>
        <strain evidence="2 3">BT189</strain>
    </source>
</reference>
<dbReference type="EMBL" id="JACXAC010000003">
    <property type="protein sequence ID" value="MBD2722213.1"/>
    <property type="molecule type" value="Genomic_DNA"/>
</dbReference>